<feature type="region of interest" description="Disordered" evidence="1">
    <location>
        <begin position="66"/>
        <end position="86"/>
    </location>
</feature>
<reference evidence="2 3" key="1">
    <citation type="submission" date="2021-06" db="EMBL/GenBank/DDBJ databases">
        <authorList>
            <person name="Palmer J.M."/>
        </authorList>
    </citation>
    <scope>NUCLEOTIDE SEQUENCE [LARGE SCALE GENOMIC DNA]</scope>
    <source>
        <strain evidence="2 3">CL_MEX2019</strain>
        <tissue evidence="2">Muscle</tissue>
    </source>
</reference>
<protein>
    <submittedName>
        <fullName evidence="2">Adenosylhomocysteinase 3</fullName>
    </submittedName>
</protein>
<dbReference type="Pfam" id="PF05221">
    <property type="entry name" value="AdoHcyase"/>
    <property type="match status" value="1"/>
</dbReference>
<dbReference type="Gene3D" id="3.40.50.1480">
    <property type="entry name" value="Adenosylhomocysteinase-like"/>
    <property type="match status" value="1"/>
</dbReference>
<dbReference type="InterPro" id="IPR042172">
    <property type="entry name" value="Adenosylhomocyst_ase-like_sf"/>
</dbReference>
<feature type="region of interest" description="Disordered" evidence="1">
    <location>
        <begin position="136"/>
        <end position="155"/>
    </location>
</feature>
<evidence type="ECO:0000313" key="3">
    <source>
        <dbReference type="Proteomes" id="UP001352852"/>
    </source>
</evidence>
<proteinExistence type="predicted"/>
<sequence>MAKEKNQTRGFWEDLVLTDEFPEPCTKQRTEQNEEAEDTAAGDTGEGAKDRAVKCSPTLLRMLKAAESRWTPQSHHRNKAAPSEMGLKETEAEALKTYMQIQLSDQQEEFNKLPTKAGPWPLSHSVSQLSADSFSSVGSVSSEDESSPQDKLQKTSNGLSDFCIKNIKQADFGRKEIDIAQQGMPALMILRKRAGEEKPLAGAKVVGCTHITAQTAVLIETLAALGAQCRWAACNIFSTQNTVAAALAEGGISVFAWRGESEDDFWWCIDRCVATDSWEPNLVCCLQFFHLLCHRSPLHE</sequence>
<evidence type="ECO:0000256" key="1">
    <source>
        <dbReference type="SAM" id="MobiDB-lite"/>
    </source>
</evidence>
<comment type="caution">
    <text evidence="2">The sequence shown here is derived from an EMBL/GenBank/DDBJ whole genome shotgun (WGS) entry which is preliminary data.</text>
</comment>
<dbReference type="EMBL" id="JAHUTJ010033751">
    <property type="protein sequence ID" value="MED6277422.1"/>
    <property type="molecule type" value="Genomic_DNA"/>
</dbReference>
<dbReference type="InterPro" id="IPR000043">
    <property type="entry name" value="Adenosylhomocysteinase-like"/>
</dbReference>
<accession>A0ABU7DQP9</accession>
<organism evidence="2 3">
    <name type="scientific">Characodon lateralis</name>
    <dbReference type="NCBI Taxonomy" id="208331"/>
    <lineage>
        <taxon>Eukaryota</taxon>
        <taxon>Metazoa</taxon>
        <taxon>Chordata</taxon>
        <taxon>Craniata</taxon>
        <taxon>Vertebrata</taxon>
        <taxon>Euteleostomi</taxon>
        <taxon>Actinopterygii</taxon>
        <taxon>Neopterygii</taxon>
        <taxon>Teleostei</taxon>
        <taxon>Neoteleostei</taxon>
        <taxon>Acanthomorphata</taxon>
        <taxon>Ovalentaria</taxon>
        <taxon>Atherinomorphae</taxon>
        <taxon>Cyprinodontiformes</taxon>
        <taxon>Goodeidae</taxon>
        <taxon>Characodon</taxon>
    </lineage>
</organism>
<keyword evidence="3" id="KW-1185">Reference proteome</keyword>
<gene>
    <name evidence="2" type="primary">AHCYL2_1</name>
    <name evidence="2" type="ORF">CHARACLAT_013379</name>
</gene>
<dbReference type="InterPro" id="IPR020082">
    <property type="entry name" value="S-Ado-L-homoCys_hydrolase_CS"/>
</dbReference>
<dbReference type="SUPFAM" id="SSF52283">
    <property type="entry name" value="Formate/glycerate dehydrogenase catalytic domain-like"/>
    <property type="match status" value="1"/>
</dbReference>
<dbReference type="PROSITE" id="PS00738">
    <property type="entry name" value="ADOHCYASE_1"/>
    <property type="match status" value="1"/>
</dbReference>
<dbReference type="Proteomes" id="UP001352852">
    <property type="component" value="Unassembled WGS sequence"/>
</dbReference>
<dbReference type="PANTHER" id="PTHR23420">
    <property type="entry name" value="ADENOSYLHOMOCYSTEINASE"/>
    <property type="match status" value="1"/>
</dbReference>
<dbReference type="PANTHER" id="PTHR23420:SF2">
    <property type="entry name" value="ADENOSYLHOMOCYSTEINASE 3"/>
    <property type="match status" value="1"/>
</dbReference>
<feature type="region of interest" description="Disordered" evidence="1">
    <location>
        <begin position="1"/>
        <end position="53"/>
    </location>
</feature>
<name>A0ABU7DQP9_9TELE</name>
<evidence type="ECO:0000313" key="2">
    <source>
        <dbReference type="EMBL" id="MED6277422.1"/>
    </source>
</evidence>